<dbReference type="PANTHER" id="PTHR44942">
    <property type="entry name" value="METHYLTRANSF_11 DOMAIN-CONTAINING PROTEIN"/>
    <property type="match status" value="1"/>
</dbReference>
<dbReference type="InterPro" id="IPR013216">
    <property type="entry name" value="Methyltransf_11"/>
</dbReference>
<sequence length="277" mass="30532">MWASLSYEYWQSPYSQGDKALVHRAASDGYSTAADVYVRGRPSYPPEAVDWLRKTLGLRLGRTVLEVGAGTGKFLPLLQETGAEIIALEPVDAMRAKIDSAFDVRTLGGSADQIGLPDASVDAVVCAQAFHWFATAEAVTEMRRVLRPGGVLGLIWNVRDVRVPWVAAMGAILDRYEGDTPRFQTGRWRTVFPAEGLTPLPERHATNAHTGSPDRVIIDRALSTSFIAALPAEERADVERRLLDLITETPELAGRSDVTLPYETLMVAFRKDHRPEC</sequence>
<feature type="domain" description="Methyltransferase type 11" evidence="4">
    <location>
        <begin position="65"/>
        <end position="152"/>
    </location>
</feature>
<dbReference type="Pfam" id="PF08241">
    <property type="entry name" value="Methyltransf_11"/>
    <property type="match status" value="1"/>
</dbReference>
<dbReference type="Proteomes" id="UP001255601">
    <property type="component" value="Unassembled WGS sequence"/>
</dbReference>
<reference evidence="5" key="1">
    <citation type="submission" date="2023-08" db="EMBL/GenBank/DDBJ databases">
        <title>Functional and genomic diversity of the sorghum phyllosphere microbiome.</title>
        <authorList>
            <person name="Shade A."/>
        </authorList>
    </citation>
    <scope>NUCLEOTIDE SEQUENCE</scope>
    <source>
        <strain evidence="5">SORGH_AS_0974</strain>
    </source>
</reference>
<dbReference type="GO" id="GO:0008757">
    <property type="term" value="F:S-adenosylmethionine-dependent methyltransferase activity"/>
    <property type="evidence" value="ECO:0007669"/>
    <property type="project" value="InterPro"/>
</dbReference>
<evidence type="ECO:0000313" key="5">
    <source>
        <dbReference type="EMBL" id="MDR6100175.1"/>
    </source>
</evidence>
<dbReference type="GO" id="GO:0032259">
    <property type="term" value="P:methylation"/>
    <property type="evidence" value="ECO:0007669"/>
    <property type="project" value="UniProtKB-KW"/>
</dbReference>
<organism evidence="5 6">
    <name type="scientific">Agrobacterium larrymoorei</name>
    <dbReference type="NCBI Taxonomy" id="160699"/>
    <lineage>
        <taxon>Bacteria</taxon>
        <taxon>Pseudomonadati</taxon>
        <taxon>Pseudomonadota</taxon>
        <taxon>Alphaproteobacteria</taxon>
        <taxon>Hyphomicrobiales</taxon>
        <taxon>Rhizobiaceae</taxon>
        <taxon>Rhizobium/Agrobacterium group</taxon>
        <taxon>Agrobacterium</taxon>
    </lineage>
</organism>
<dbReference type="SUPFAM" id="SSF53335">
    <property type="entry name" value="S-adenosyl-L-methionine-dependent methyltransferases"/>
    <property type="match status" value="1"/>
</dbReference>
<dbReference type="CDD" id="cd02440">
    <property type="entry name" value="AdoMet_MTases"/>
    <property type="match status" value="1"/>
</dbReference>
<comment type="caution">
    <text evidence="5">The sequence shown here is derived from an EMBL/GenBank/DDBJ whole genome shotgun (WGS) entry which is preliminary data.</text>
</comment>
<dbReference type="PANTHER" id="PTHR44942:SF4">
    <property type="entry name" value="METHYLTRANSFERASE TYPE 11 DOMAIN-CONTAINING PROTEIN"/>
    <property type="match status" value="1"/>
</dbReference>
<evidence type="ECO:0000313" key="6">
    <source>
        <dbReference type="Proteomes" id="UP001255601"/>
    </source>
</evidence>
<dbReference type="InterPro" id="IPR051052">
    <property type="entry name" value="Diverse_substrate_MTase"/>
</dbReference>
<comment type="similarity">
    <text evidence="1">Belongs to the methyltransferase superfamily.</text>
</comment>
<dbReference type="Gene3D" id="3.40.50.150">
    <property type="entry name" value="Vaccinia Virus protein VP39"/>
    <property type="match status" value="1"/>
</dbReference>
<proteinExistence type="inferred from homology"/>
<dbReference type="EMBL" id="JAVIZC010000001">
    <property type="protein sequence ID" value="MDR6100175.1"/>
    <property type="molecule type" value="Genomic_DNA"/>
</dbReference>
<dbReference type="InterPro" id="IPR029063">
    <property type="entry name" value="SAM-dependent_MTases_sf"/>
</dbReference>
<evidence type="ECO:0000259" key="4">
    <source>
        <dbReference type="Pfam" id="PF08241"/>
    </source>
</evidence>
<evidence type="ECO:0000256" key="1">
    <source>
        <dbReference type="ARBA" id="ARBA00008361"/>
    </source>
</evidence>
<name>A0AAJ2BIC9_9HYPH</name>
<accession>A0AAJ2BIC9</accession>
<evidence type="ECO:0000256" key="3">
    <source>
        <dbReference type="ARBA" id="ARBA00022679"/>
    </source>
</evidence>
<dbReference type="AlphaFoldDB" id="A0AAJ2BIC9"/>
<keyword evidence="2 5" id="KW-0489">Methyltransferase</keyword>
<evidence type="ECO:0000256" key="2">
    <source>
        <dbReference type="ARBA" id="ARBA00022603"/>
    </source>
</evidence>
<keyword evidence="3" id="KW-0808">Transferase</keyword>
<gene>
    <name evidence="5" type="ORF">QE369_000353</name>
</gene>
<protein>
    <submittedName>
        <fullName evidence="5">SAM-dependent methyltransferase</fullName>
    </submittedName>
</protein>